<dbReference type="InterPro" id="IPR039058">
    <property type="entry name" value="Yippee_fam"/>
</dbReference>
<evidence type="ECO:0000256" key="4">
    <source>
        <dbReference type="RuleBase" id="RU110713"/>
    </source>
</evidence>
<name>A0A1I8AT01_9BILA</name>
<dbReference type="Proteomes" id="UP000095287">
    <property type="component" value="Unplaced"/>
</dbReference>
<sequence>MGRLFLDDLGGRRIYCCNQCKTYLTHKGELVSNRFTGSTGRAYLFEKVVNLEYSDVQQRMMITGKHLVRDVMCKLCKNRLGWMYEYAIEEAQRYKESRVILEKALIEERDGILDPMTSSMSSSASIASTHSS</sequence>
<feature type="domain" description="Yippee" evidence="5">
    <location>
        <begin position="13"/>
        <end position="110"/>
    </location>
</feature>
<dbReference type="PROSITE" id="PS51792">
    <property type="entry name" value="YIPPEE"/>
    <property type="match status" value="1"/>
</dbReference>
<organism evidence="6 7">
    <name type="scientific">Steinernema glaseri</name>
    <dbReference type="NCBI Taxonomy" id="37863"/>
    <lineage>
        <taxon>Eukaryota</taxon>
        <taxon>Metazoa</taxon>
        <taxon>Ecdysozoa</taxon>
        <taxon>Nematoda</taxon>
        <taxon>Chromadorea</taxon>
        <taxon>Rhabditida</taxon>
        <taxon>Tylenchina</taxon>
        <taxon>Panagrolaimomorpha</taxon>
        <taxon>Strongyloidoidea</taxon>
        <taxon>Steinernematidae</taxon>
        <taxon>Steinernema</taxon>
    </lineage>
</organism>
<dbReference type="InterPro" id="IPR004910">
    <property type="entry name" value="Yippee/Mis18/Cereblon"/>
</dbReference>
<evidence type="ECO:0000313" key="6">
    <source>
        <dbReference type="Proteomes" id="UP000095287"/>
    </source>
</evidence>
<dbReference type="PANTHER" id="PTHR13848">
    <property type="entry name" value="PROTEIN YIPPEE-LIKE CG15309-RELATED"/>
    <property type="match status" value="1"/>
</dbReference>
<keyword evidence="6" id="KW-1185">Reference proteome</keyword>
<evidence type="ECO:0000313" key="7">
    <source>
        <dbReference type="WBParaSite" id="L893_g8867.t2"/>
    </source>
</evidence>
<keyword evidence="3" id="KW-0862">Zinc</keyword>
<reference evidence="7" key="1">
    <citation type="submission" date="2016-11" db="UniProtKB">
        <authorList>
            <consortium name="WormBaseParasite"/>
        </authorList>
    </citation>
    <scope>IDENTIFICATION</scope>
</reference>
<keyword evidence="2" id="KW-0479">Metal-binding</keyword>
<comment type="similarity">
    <text evidence="1 4">Belongs to the yippee family.</text>
</comment>
<evidence type="ECO:0000259" key="5">
    <source>
        <dbReference type="PROSITE" id="PS51792"/>
    </source>
</evidence>
<evidence type="ECO:0000256" key="1">
    <source>
        <dbReference type="ARBA" id="ARBA00005613"/>
    </source>
</evidence>
<dbReference type="Pfam" id="PF03226">
    <property type="entry name" value="Yippee-Mis18"/>
    <property type="match status" value="1"/>
</dbReference>
<proteinExistence type="inferred from homology"/>
<dbReference type="InterPro" id="IPR034751">
    <property type="entry name" value="Yippee"/>
</dbReference>
<dbReference type="AlphaFoldDB" id="A0A1I8AT01"/>
<dbReference type="GO" id="GO:0046872">
    <property type="term" value="F:metal ion binding"/>
    <property type="evidence" value="ECO:0007669"/>
    <property type="project" value="UniProtKB-KW"/>
</dbReference>
<dbReference type="WBParaSite" id="L893_g8867.t2">
    <property type="protein sequence ID" value="L893_g8867.t2"/>
    <property type="gene ID" value="L893_g8867"/>
</dbReference>
<protein>
    <recommendedName>
        <fullName evidence="4">Protein yippee-like</fullName>
    </recommendedName>
</protein>
<accession>A0A1I8AT01</accession>
<evidence type="ECO:0000256" key="3">
    <source>
        <dbReference type="ARBA" id="ARBA00022833"/>
    </source>
</evidence>
<evidence type="ECO:0000256" key="2">
    <source>
        <dbReference type="ARBA" id="ARBA00022723"/>
    </source>
</evidence>